<keyword evidence="3" id="KW-1185">Reference proteome</keyword>
<dbReference type="Pfam" id="PF13338">
    <property type="entry name" value="AbiEi_4"/>
    <property type="match status" value="1"/>
</dbReference>
<dbReference type="OrthoDB" id="5143202at2"/>
<accession>A0A4R5AGK2</accession>
<dbReference type="RefSeq" id="WP_132101981.1">
    <property type="nucleotide sequence ID" value="NZ_SMLB01000005.1"/>
</dbReference>
<comment type="caution">
    <text evidence="2">The sequence shown here is derived from an EMBL/GenBank/DDBJ whole genome shotgun (WGS) entry which is preliminary data.</text>
</comment>
<reference evidence="2 3" key="1">
    <citation type="submission" date="2019-02" db="EMBL/GenBank/DDBJ databases">
        <title>Draft genome sequences of novel Actinobacteria.</title>
        <authorList>
            <person name="Sahin N."/>
            <person name="Ay H."/>
            <person name="Saygin H."/>
        </authorList>
    </citation>
    <scope>NUCLEOTIDE SEQUENCE [LARGE SCALE GENOMIC DNA]</scope>
    <source>
        <strain evidence="2 3">8K307</strain>
    </source>
</reference>
<feature type="domain" description="AbiEi antitoxin N-terminal" evidence="1">
    <location>
        <begin position="10"/>
        <end position="52"/>
    </location>
</feature>
<name>A0A4R5AGK2_9ACTN</name>
<dbReference type="Proteomes" id="UP000295217">
    <property type="component" value="Unassembled WGS sequence"/>
</dbReference>
<dbReference type="AlphaFoldDB" id="A0A4R5AGK2"/>
<evidence type="ECO:0000313" key="2">
    <source>
        <dbReference type="EMBL" id="TDD71551.1"/>
    </source>
</evidence>
<protein>
    <recommendedName>
        <fullName evidence="1">AbiEi antitoxin N-terminal domain-containing protein</fullName>
    </recommendedName>
</protein>
<proteinExistence type="predicted"/>
<sequence>MRTLPHDVGRLLRSGHGVFSVTEAQARGITRSRLARLERSALLVRLAKGVYADAAEYAAADEWTAFTQRSRAFTLACGPWAAAAGWSAAAVLGLPVIGTPPAQPLAVVPVGARMASDNVAGRLRAVALAPHHRTYANGCRVTSAPRTIVDVARTSSRAEALVAADAALAAGATVAELRAVVEFQACWRGIRTATWVVDHADGFAESPLETLGRLAFIEYGLPVPVSNAWIDTGQGRYRVDHLLPDRWLVFEGDGALKYDNRLDAGRVVADQREREWQLRELGLEVVRYGWDLARYDHRRLAARFARAIERCPVRPEPVPWWRGPVPHRLGSG</sequence>
<gene>
    <name evidence="2" type="ORF">E1262_05195</name>
</gene>
<organism evidence="2 3">
    <name type="scientific">Jiangella aurantiaca</name>
    <dbReference type="NCBI Taxonomy" id="2530373"/>
    <lineage>
        <taxon>Bacteria</taxon>
        <taxon>Bacillati</taxon>
        <taxon>Actinomycetota</taxon>
        <taxon>Actinomycetes</taxon>
        <taxon>Jiangellales</taxon>
        <taxon>Jiangellaceae</taxon>
        <taxon>Jiangella</taxon>
    </lineage>
</organism>
<dbReference type="InterPro" id="IPR025159">
    <property type="entry name" value="AbiEi_N"/>
</dbReference>
<evidence type="ECO:0000313" key="3">
    <source>
        <dbReference type="Proteomes" id="UP000295217"/>
    </source>
</evidence>
<evidence type="ECO:0000259" key="1">
    <source>
        <dbReference type="Pfam" id="PF13338"/>
    </source>
</evidence>
<dbReference type="EMBL" id="SMLB01000005">
    <property type="protein sequence ID" value="TDD71551.1"/>
    <property type="molecule type" value="Genomic_DNA"/>
</dbReference>